<protein>
    <submittedName>
        <fullName evidence="1">Uncharacterized protein</fullName>
    </submittedName>
</protein>
<evidence type="ECO:0000313" key="2">
    <source>
        <dbReference type="Proteomes" id="UP000007978"/>
    </source>
</evidence>
<dbReference type="RefSeq" id="XP_009259757.1">
    <property type="nucleotide sequence ID" value="XM_009261482.1"/>
</dbReference>
<dbReference type="PANTHER" id="PTHR43431">
    <property type="entry name" value="OXIDOREDUCTASE, SHORT CHAIN DEHYDROGENASE/REDUCTASE FAMILY (AFU_ORTHOLOGUE AFUA_5G14000)"/>
    <property type="match status" value="1"/>
</dbReference>
<organism evidence="1 2">
    <name type="scientific">Fusarium pseudograminearum (strain CS3096)</name>
    <name type="common">Wheat and barley crown-rot fungus</name>
    <dbReference type="NCBI Taxonomy" id="1028729"/>
    <lineage>
        <taxon>Eukaryota</taxon>
        <taxon>Fungi</taxon>
        <taxon>Dikarya</taxon>
        <taxon>Ascomycota</taxon>
        <taxon>Pezizomycotina</taxon>
        <taxon>Sordariomycetes</taxon>
        <taxon>Hypocreomycetidae</taxon>
        <taxon>Hypocreales</taxon>
        <taxon>Nectriaceae</taxon>
        <taxon>Fusarium</taxon>
    </lineage>
</organism>
<dbReference type="GeneID" id="20366982"/>
<dbReference type="HOGENOM" id="CLU_1030746_0_0_1"/>
<keyword evidence="2" id="KW-1185">Reference proteome</keyword>
<dbReference type="KEGG" id="fpu:FPSE_08364"/>
<proteinExistence type="predicted"/>
<dbReference type="OrthoDB" id="5399006at2759"/>
<gene>
    <name evidence="1" type="ORF">FPSE_08364</name>
</gene>
<reference evidence="1 2" key="1">
    <citation type="journal article" date="2012" name="PLoS Pathog.">
        <title>Comparative pathogenomics reveals horizontally acquired novel virulence genes in fungi infecting cereal hosts.</title>
        <authorList>
            <person name="Gardiner D.M."/>
            <person name="McDonald M.C."/>
            <person name="Covarelli L."/>
            <person name="Solomon P.S."/>
            <person name="Rusu A.G."/>
            <person name="Marshall M."/>
            <person name="Kazan K."/>
            <person name="Chakraborty S."/>
            <person name="McDonald B.A."/>
            <person name="Manners J.M."/>
        </authorList>
    </citation>
    <scope>NUCLEOTIDE SEQUENCE [LARGE SCALE GENOMIC DNA]</scope>
    <source>
        <strain evidence="1 2">CS3096</strain>
    </source>
</reference>
<sequence length="270" mass="30596">MRGRILLHCQDITVRLISDYGTPEILQTGAIGSCYHYRSRSHKRLSAHKLNQLRDSLRQETNGLLHAFPTQFHDLYKTFQKIRNHHDFKGLKLKLAICHIKNDGIVPDDEMTAETLGEGIWACKTEPEAFAEEALELIYEQNGGKTLLADTDGVKKGTIIFTSTLGVLRRNSDYMANRMTSITSALATRGFAKKHSKYGVHCIHAVSVGRIVDGDTEETRTGKHMRAEDVGHMYLWLSQQPGSLWVHQLELRPAQGPFLKFKDSWIHGLF</sequence>
<dbReference type="Gene3D" id="3.40.50.720">
    <property type="entry name" value="NAD(P)-binding Rossmann-like Domain"/>
    <property type="match status" value="1"/>
</dbReference>
<name>K3UHV9_FUSPC</name>
<dbReference type="Proteomes" id="UP000007978">
    <property type="component" value="Chromosome 2"/>
</dbReference>
<accession>K3UHV9</accession>
<dbReference type="eggNOG" id="KOG1014">
    <property type="taxonomic scope" value="Eukaryota"/>
</dbReference>
<evidence type="ECO:0000313" key="1">
    <source>
        <dbReference type="EMBL" id="EKJ71431.1"/>
    </source>
</evidence>
<dbReference type="PANTHER" id="PTHR43431:SF7">
    <property type="entry name" value="OXIDOREDUCTASE, SHORT CHAIN DEHYDROGENASE_REDUCTASE FAMILY (AFU_ORTHOLOGUE AFUA_5G14000)"/>
    <property type="match status" value="1"/>
</dbReference>
<dbReference type="AlphaFoldDB" id="K3UHV9"/>
<comment type="caution">
    <text evidence="1">The sequence shown here is derived from an EMBL/GenBank/DDBJ whole genome shotgun (WGS) entry which is preliminary data.</text>
</comment>
<dbReference type="EMBL" id="AFNW01000288">
    <property type="protein sequence ID" value="EKJ71431.1"/>
    <property type="molecule type" value="Genomic_DNA"/>
</dbReference>